<sequence>MYKMKLKELCDRRRWSLPEYYAMNIDGPPHNPRFKGYVFVNGVTFTSSDTFNSSKEANNQAAMKAFLKFSSTPSGSSIPKYEYGFKEEVEAVKPKPKQSPIPPQSQVIMNDTYRSSELQLQNYARKNDHDPRIFTVKTEGLPHDTRYKANVVIDGKSYENLTLFNTIKDAEQAAAKIADMFQQEESSSFKSLLHELTQREDFSKPTYKTTKIGPPHMPTFFSTVEVQGLEFHGKASTSKKLAEQDAAKIAYTALKECGIHMYAAFSSSMKENEAVQSTHESDFVKSKQKLNFESMEILFANIKVNNGKHNESFLLPPNKKMKMSNMGSSSSSPKLYQFSDTDDTIPDQASGSTIIESRPIALTKAKRTKKPPSWFEDYYQE</sequence>
<gene>
    <name evidence="1" type="ORF">MILVUS5_LOCUS32971</name>
</gene>
<evidence type="ECO:0000313" key="1">
    <source>
        <dbReference type="EMBL" id="CAJ2668607.1"/>
    </source>
</evidence>
<keyword evidence="2" id="KW-1185">Reference proteome</keyword>
<accession>A0ACB0LJF5</accession>
<protein>
    <submittedName>
        <fullName evidence="1">Uncharacterized protein</fullName>
    </submittedName>
</protein>
<evidence type="ECO:0000313" key="2">
    <source>
        <dbReference type="Proteomes" id="UP001177021"/>
    </source>
</evidence>
<proteinExistence type="predicted"/>
<dbReference type="Proteomes" id="UP001177021">
    <property type="component" value="Unassembled WGS sequence"/>
</dbReference>
<organism evidence="1 2">
    <name type="scientific">Trifolium pratense</name>
    <name type="common">Red clover</name>
    <dbReference type="NCBI Taxonomy" id="57577"/>
    <lineage>
        <taxon>Eukaryota</taxon>
        <taxon>Viridiplantae</taxon>
        <taxon>Streptophyta</taxon>
        <taxon>Embryophyta</taxon>
        <taxon>Tracheophyta</taxon>
        <taxon>Spermatophyta</taxon>
        <taxon>Magnoliopsida</taxon>
        <taxon>eudicotyledons</taxon>
        <taxon>Gunneridae</taxon>
        <taxon>Pentapetalae</taxon>
        <taxon>rosids</taxon>
        <taxon>fabids</taxon>
        <taxon>Fabales</taxon>
        <taxon>Fabaceae</taxon>
        <taxon>Papilionoideae</taxon>
        <taxon>50 kb inversion clade</taxon>
        <taxon>NPAAA clade</taxon>
        <taxon>Hologalegina</taxon>
        <taxon>IRL clade</taxon>
        <taxon>Trifolieae</taxon>
        <taxon>Trifolium</taxon>
    </lineage>
</organism>
<name>A0ACB0LJF5_TRIPR</name>
<comment type="caution">
    <text evidence="1">The sequence shown here is derived from an EMBL/GenBank/DDBJ whole genome shotgun (WGS) entry which is preliminary data.</text>
</comment>
<reference evidence="1" key="1">
    <citation type="submission" date="2023-10" db="EMBL/GenBank/DDBJ databases">
        <authorList>
            <person name="Rodriguez Cubillos JULIANA M."/>
            <person name="De Vega J."/>
        </authorList>
    </citation>
    <scope>NUCLEOTIDE SEQUENCE</scope>
</reference>
<dbReference type="EMBL" id="CASHSV030000513">
    <property type="protein sequence ID" value="CAJ2668607.1"/>
    <property type="molecule type" value="Genomic_DNA"/>
</dbReference>